<dbReference type="HOGENOM" id="CLU_030805_0_0_1"/>
<evidence type="ECO:0000313" key="3">
    <source>
        <dbReference type="EMBL" id="EFI96482.1"/>
    </source>
</evidence>
<dbReference type="OrthoDB" id="448496at2759"/>
<dbReference type="KEGG" id="scm:SCHCO_02628866"/>
<feature type="compositionally biased region" description="Gly residues" evidence="1">
    <location>
        <begin position="343"/>
        <end position="354"/>
    </location>
</feature>
<name>D8Q7T7_SCHCM</name>
<dbReference type="InterPro" id="IPR056596">
    <property type="entry name" value="FLAD1_M"/>
</dbReference>
<dbReference type="CDD" id="cd00885">
    <property type="entry name" value="cinA"/>
    <property type="match status" value="1"/>
</dbReference>
<organism evidence="4">
    <name type="scientific">Schizophyllum commune (strain H4-8 / FGSC 9210)</name>
    <name type="common">Split gill fungus</name>
    <dbReference type="NCBI Taxonomy" id="578458"/>
    <lineage>
        <taxon>Eukaryota</taxon>
        <taxon>Fungi</taxon>
        <taxon>Dikarya</taxon>
        <taxon>Basidiomycota</taxon>
        <taxon>Agaricomycotina</taxon>
        <taxon>Agaricomycetes</taxon>
        <taxon>Agaricomycetidae</taxon>
        <taxon>Agaricales</taxon>
        <taxon>Schizophyllaceae</taxon>
        <taxon>Schizophyllum</taxon>
    </lineage>
</organism>
<gene>
    <name evidence="3" type="ORF">SCHCODRAFT_77176</name>
</gene>
<evidence type="ECO:0000259" key="2">
    <source>
        <dbReference type="SMART" id="SM00852"/>
    </source>
</evidence>
<dbReference type="STRING" id="578458.D8Q7T7"/>
<dbReference type="GO" id="GO:0042726">
    <property type="term" value="P:flavin-containing compound metabolic process"/>
    <property type="evidence" value="ECO:0007669"/>
    <property type="project" value="TreeGrafter"/>
</dbReference>
<feature type="region of interest" description="Disordered" evidence="1">
    <location>
        <begin position="33"/>
        <end position="66"/>
    </location>
</feature>
<dbReference type="SUPFAM" id="SSF53218">
    <property type="entry name" value="Molybdenum cofactor biosynthesis proteins"/>
    <property type="match status" value="1"/>
</dbReference>
<dbReference type="Pfam" id="PF24102">
    <property type="entry name" value="FLAD1_M"/>
    <property type="match status" value="1"/>
</dbReference>
<dbReference type="PANTHER" id="PTHR47675:SF1">
    <property type="entry name" value="MOLYBDOPTERIN BINDING DOMAIN PROTEIN (AFU_ORTHOLOGUE AFUA_5G11210)"/>
    <property type="match status" value="1"/>
</dbReference>
<sequence length="392" mass="42104">MSRPSVLRSAAAVARVGRLPRLPSHACYHSVPSRPYTTPSASSHVPPVNVTSTSPPEPSFPLSPIPENPLGDGRCIREAAALVIGDEILNGKTLDRNSNYLARYCFANGVNLKRIEVIPDDEDEIIEASRRLTSKYDFVVTSGGIGPTHDDITYASLAKAFGQTLQHHPETMRRMDAINAFRKTNLHTSPEQREAYLRMALFPSEAEVIFVRPEIWVPVVRLAGRLYVLPGIPALFQKMLDALTPFLPLPEATERLKRMQIFTDRRESSIAPYLTELQARLRPRGISVGSYPVVGKGVFISLIGRDASGAASATGSCLKSSTPPPAPLTGLGAVSQSDEGLADGRGGGGGGGGKTTTTDTLSLAQIAEEVEQAVGGRIIGEEEVESVKQVSE</sequence>
<feature type="compositionally biased region" description="Pro residues" evidence="1">
    <location>
        <begin position="55"/>
        <end position="66"/>
    </location>
</feature>
<dbReference type="Gene3D" id="3.40.980.10">
    <property type="entry name" value="MoaB/Mog-like domain"/>
    <property type="match status" value="1"/>
</dbReference>
<dbReference type="InterPro" id="IPR001453">
    <property type="entry name" value="MoaB/Mog_dom"/>
</dbReference>
<reference evidence="3 4" key="1">
    <citation type="journal article" date="2010" name="Nat. Biotechnol.">
        <title>Genome sequence of the model mushroom Schizophyllum commune.</title>
        <authorList>
            <person name="Ohm R.A."/>
            <person name="de Jong J.F."/>
            <person name="Lugones L.G."/>
            <person name="Aerts A."/>
            <person name="Kothe E."/>
            <person name="Stajich J.E."/>
            <person name="de Vries R.P."/>
            <person name="Record E."/>
            <person name="Levasseur A."/>
            <person name="Baker S.E."/>
            <person name="Bartholomew K.A."/>
            <person name="Coutinho P.M."/>
            <person name="Erdmann S."/>
            <person name="Fowler T.J."/>
            <person name="Gathman A.C."/>
            <person name="Lombard V."/>
            <person name="Henrissat B."/>
            <person name="Knabe N."/>
            <person name="Kuees U."/>
            <person name="Lilly W.W."/>
            <person name="Lindquist E."/>
            <person name="Lucas S."/>
            <person name="Magnuson J.K."/>
            <person name="Piumi F."/>
            <person name="Raudaskoski M."/>
            <person name="Salamov A."/>
            <person name="Schmutz J."/>
            <person name="Schwarze F.W.M.R."/>
            <person name="vanKuyk P.A."/>
            <person name="Horton J.S."/>
            <person name="Grigoriev I.V."/>
            <person name="Woesten H.A.B."/>
        </authorList>
    </citation>
    <scope>NUCLEOTIDE SEQUENCE [LARGE SCALE GENOMIC DNA]</scope>
    <source>
        <strain evidence="4">H4-8 / FGSC 9210</strain>
    </source>
</reference>
<dbReference type="InParanoid" id="D8Q7T7"/>
<dbReference type="OMA" id="MARMPRG"/>
<dbReference type="Proteomes" id="UP000007431">
    <property type="component" value="Unassembled WGS sequence"/>
</dbReference>
<dbReference type="VEuPathDB" id="FungiDB:SCHCODRAFT_02628866"/>
<dbReference type="InterPro" id="IPR036425">
    <property type="entry name" value="MoaB/Mog-like_dom_sf"/>
</dbReference>
<dbReference type="PANTHER" id="PTHR47675">
    <property type="entry name" value="MOLYBDOPTERIN BINDING DOMAIN PROTEIN (AFU_ORTHOLOGUE AFUA_5G11210)"/>
    <property type="match status" value="1"/>
</dbReference>
<dbReference type="GeneID" id="9587586"/>
<evidence type="ECO:0000313" key="4">
    <source>
        <dbReference type="Proteomes" id="UP000007431"/>
    </source>
</evidence>
<keyword evidence="4" id="KW-1185">Reference proteome</keyword>
<feature type="domain" description="MoaB/Mog" evidence="2">
    <location>
        <begin position="80"/>
        <end position="250"/>
    </location>
</feature>
<dbReference type="AlphaFoldDB" id="D8Q7T7"/>
<proteinExistence type="predicted"/>
<dbReference type="GO" id="GO:0047884">
    <property type="term" value="F:FAD diphosphatase activity"/>
    <property type="evidence" value="ECO:0007669"/>
    <property type="project" value="TreeGrafter"/>
</dbReference>
<feature type="region of interest" description="Disordered" evidence="1">
    <location>
        <begin position="313"/>
        <end position="359"/>
    </location>
</feature>
<dbReference type="Pfam" id="PF00994">
    <property type="entry name" value="MoCF_biosynth"/>
    <property type="match status" value="1"/>
</dbReference>
<protein>
    <recommendedName>
        <fullName evidence="2">MoaB/Mog domain-containing protein</fullName>
    </recommendedName>
</protein>
<dbReference type="EMBL" id="GL377307">
    <property type="protein sequence ID" value="EFI96482.1"/>
    <property type="molecule type" value="Genomic_DNA"/>
</dbReference>
<feature type="compositionally biased region" description="Low complexity" evidence="1">
    <location>
        <begin position="42"/>
        <end position="54"/>
    </location>
</feature>
<dbReference type="eggNOG" id="KOG2644">
    <property type="taxonomic scope" value="Eukaryota"/>
</dbReference>
<accession>D8Q7T7</accession>
<dbReference type="SMART" id="SM00852">
    <property type="entry name" value="MoCF_biosynth"/>
    <property type="match status" value="1"/>
</dbReference>
<evidence type="ECO:0000256" key="1">
    <source>
        <dbReference type="SAM" id="MobiDB-lite"/>
    </source>
</evidence>